<keyword evidence="2" id="KW-1185">Reference proteome</keyword>
<gene>
    <name evidence="1" type="ORF">ABEB36_015372</name>
</gene>
<protein>
    <submittedName>
        <fullName evidence="1">Uncharacterized protein</fullName>
    </submittedName>
</protein>
<evidence type="ECO:0000313" key="1">
    <source>
        <dbReference type="EMBL" id="KAL1487992.1"/>
    </source>
</evidence>
<dbReference type="PANTHER" id="PTHR38681:SF1">
    <property type="entry name" value="RETROVIRUS-RELATED POL POLYPROTEIN FROM TRANSPOSON 412-LIKE PROTEIN"/>
    <property type="match status" value="1"/>
</dbReference>
<dbReference type="EMBL" id="JBDJPC010000016">
    <property type="protein sequence ID" value="KAL1487992.1"/>
    <property type="molecule type" value="Genomic_DNA"/>
</dbReference>
<evidence type="ECO:0000313" key="2">
    <source>
        <dbReference type="Proteomes" id="UP001566132"/>
    </source>
</evidence>
<accession>A0ABD1E003</accession>
<dbReference type="AlphaFoldDB" id="A0ABD1E003"/>
<dbReference type="InterPro" id="IPR012337">
    <property type="entry name" value="RNaseH-like_sf"/>
</dbReference>
<comment type="caution">
    <text evidence="1">The sequence shown here is derived from an EMBL/GenBank/DDBJ whole genome shotgun (WGS) entry which is preliminary data.</text>
</comment>
<reference evidence="1 2" key="1">
    <citation type="submission" date="2024-05" db="EMBL/GenBank/DDBJ databases">
        <title>Genetic variation in Jamaican populations of the coffee berry borer (Hypothenemus hampei).</title>
        <authorList>
            <person name="Errbii M."/>
            <person name="Myrie A."/>
        </authorList>
    </citation>
    <scope>NUCLEOTIDE SEQUENCE [LARGE SCALE GENOMIC DNA]</scope>
    <source>
        <strain evidence="1">JA-Hopewell-2020-01-JO</strain>
        <tissue evidence="1">Whole body</tissue>
    </source>
</reference>
<dbReference type="PANTHER" id="PTHR38681">
    <property type="entry name" value="RETROVIRUS-RELATED POL POLYPROTEIN FROM TRANSPOSON 412-LIKE PROTEIN-RELATED"/>
    <property type="match status" value="1"/>
</dbReference>
<dbReference type="Gene3D" id="3.30.420.10">
    <property type="entry name" value="Ribonuclease H-like superfamily/Ribonuclease H"/>
    <property type="match status" value="1"/>
</dbReference>
<name>A0ABD1E003_HYPHA</name>
<sequence length="175" mass="20155">MTNGKVERWHRVLKTAIMAQARHQWVDALPTVLLGLHAMVREDVKVSPAEMVYGTTLRLPGDFFESSLKYTDPISFVTQLKERMQVIRPIPTVSHTRAKIFVTPQLRTCSHVFLRVDSVKKPLQPPFEGPFPVIKRFEKYFTVNIRGRETNISIDRLKPAFFLAVDPTLHDHSYA</sequence>
<dbReference type="InterPro" id="IPR036397">
    <property type="entry name" value="RNaseH_sf"/>
</dbReference>
<proteinExistence type="predicted"/>
<dbReference type="Proteomes" id="UP001566132">
    <property type="component" value="Unassembled WGS sequence"/>
</dbReference>
<dbReference type="SUPFAM" id="SSF53098">
    <property type="entry name" value="Ribonuclease H-like"/>
    <property type="match status" value="1"/>
</dbReference>
<organism evidence="1 2">
    <name type="scientific">Hypothenemus hampei</name>
    <name type="common">Coffee berry borer</name>
    <dbReference type="NCBI Taxonomy" id="57062"/>
    <lineage>
        <taxon>Eukaryota</taxon>
        <taxon>Metazoa</taxon>
        <taxon>Ecdysozoa</taxon>
        <taxon>Arthropoda</taxon>
        <taxon>Hexapoda</taxon>
        <taxon>Insecta</taxon>
        <taxon>Pterygota</taxon>
        <taxon>Neoptera</taxon>
        <taxon>Endopterygota</taxon>
        <taxon>Coleoptera</taxon>
        <taxon>Polyphaga</taxon>
        <taxon>Cucujiformia</taxon>
        <taxon>Curculionidae</taxon>
        <taxon>Scolytinae</taxon>
        <taxon>Hypothenemus</taxon>
    </lineage>
</organism>